<dbReference type="RefSeq" id="WP_256601917.1">
    <property type="nucleotide sequence ID" value="NZ_JANIBJ010000013.1"/>
</dbReference>
<evidence type="ECO:0000313" key="2">
    <source>
        <dbReference type="Proteomes" id="UP001524499"/>
    </source>
</evidence>
<evidence type="ECO:0000313" key="1">
    <source>
        <dbReference type="EMBL" id="MCQ8104148.1"/>
    </source>
</evidence>
<sequence>MPIIKDQRILENTWTFVADDAPLPGGDITVSAQRWTEDKAALSQHAGKLGVRLAPTDNIAALGEDLSLIKLIELNFPAFNDGRAFSQARLLRSRYGYQGEIRAVGNYMADQVFYLHRVGVDAFEVNHPKELELALSAFKDFTVRYQASTL</sequence>
<keyword evidence="2" id="KW-1185">Reference proteome</keyword>
<gene>
    <name evidence="1" type="ORF">NP590_08535</name>
</gene>
<proteinExistence type="predicted"/>
<comment type="caution">
    <text evidence="1">The sequence shown here is derived from an EMBL/GenBank/DDBJ whole genome shotgun (WGS) entry which is preliminary data.</text>
</comment>
<name>A0ABT1TFV9_9GAMM</name>
<dbReference type="InterPro" id="IPR008318">
    <property type="entry name" value="UCP030820"/>
</dbReference>
<accession>A0ABT1TFV9</accession>
<reference evidence="1 2" key="1">
    <citation type="submission" date="2022-07" db="EMBL/GenBank/DDBJ databases">
        <title>Methylomonas rivi sp. nov., Methylomonas rosea sp. nov., Methylomonas aureus sp. nov. and Methylomonas subterranea sp. nov., four novel methanotrophs isolated from a freshwater creek and the deep terrestrial subsurface.</title>
        <authorList>
            <person name="Abin C."/>
            <person name="Sankaranarayanan K."/>
            <person name="Garner C."/>
            <person name="Sindelar R."/>
            <person name="Kotary K."/>
            <person name="Garner R."/>
            <person name="Barclay S."/>
            <person name="Lawson P."/>
            <person name="Krumholz L."/>
        </authorList>
    </citation>
    <scope>NUCLEOTIDE SEQUENCE [LARGE SCALE GENOMIC DNA]</scope>
    <source>
        <strain evidence="1 2">SURF-2</strain>
    </source>
</reference>
<dbReference type="Pfam" id="PF06073">
    <property type="entry name" value="DUF934"/>
    <property type="match status" value="1"/>
</dbReference>
<dbReference type="Proteomes" id="UP001524499">
    <property type="component" value="Unassembled WGS sequence"/>
</dbReference>
<dbReference type="PIRSF" id="PIRSF030820">
    <property type="entry name" value="UCP030820"/>
    <property type="match status" value="1"/>
</dbReference>
<organism evidence="1 2">
    <name type="scientific">Methylomonas subterranea</name>
    <dbReference type="NCBI Taxonomy" id="2952225"/>
    <lineage>
        <taxon>Bacteria</taxon>
        <taxon>Pseudomonadati</taxon>
        <taxon>Pseudomonadota</taxon>
        <taxon>Gammaproteobacteria</taxon>
        <taxon>Methylococcales</taxon>
        <taxon>Methylococcaceae</taxon>
        <taxon>Methylomonas</taxon>
    </lineage>
</organism>
<protein>
    <submittedName>
        <fullName evidence="1">DUF934 domain-containing protein</fullName>
    </submittedName>
</protein>
<dbReference type="EMBL" id="JANIBJ010000013">
    <property type="protein sequence ID" value="MCQ8104148.1"/>
    <property type="molecule type" value="Genomic_DNA"/>
</dbReference>